<dbReference type="Gene3D" id="3.30.40.10">
    <property type="entry name" value="Zinc/RING finger domain, C3HC4 (zinc finger)"/>
    <property type="match status" value="1"/>
</dbReference>
<dbReference type="OrthoDB" id="1928087at2759"/>
<dbReference type="CDD" id="cd15558">
    <property type="entry name" value="PHD_Hop1p_like"/>
    <property type="match status" value="1"/>
</dbReference>
<dbReference type="PANTHER" id="PTHR48225">
    <property type="entry name" value="HORMA DOMAIN-CONTAINING PROTEIN 1"/>
    <property type="match status" value="1"/>
</dbReference>
<keyword evidence="4" id="KW-0539">Nucleus</keyword>
<proteinExistence type="predicted"/>
<dbReference type="GO" id="GO:0005634">
    <property type="term" value="C:nucleus"/>
    <property type="evidence" value="ECO:0007669"/>
    <property type="project" value="UniProtKB-SubCell"/>
</dbReference>
<feature type="compositionally biased region" description="Polar residues" evidence="6">
    <location>
        <begin position="382"/>
        <end position="394"/>
    </location>
</feature>
<dbReference type="InterPro" id="IPR011011">
    <property type="entry name" value="Znf_FYVE_PHD"/>
</dbReference>
<protein>
    <submittedName>
        <fullName evidence="8">Putative meiosis specific protein Hop1</fullName>
    </submittedName>
</protein>
<evidence type="ECO:0000256" key="3">
    <source>
        <dbReference type="ARBA" id="ARBA00022454"/>
    </source>
</evidence>
<feature type="compositionally biased region" description="Polar residues" evidence="6">
    <location>
        <begin position="358"/>
        <end position="368"/>
    </location>
</feature>
<name>A0A2J5I473_9EURO</name>
<dbReference type="GO" id="GO:0005694">
    <property type="term" value="C:chromosome"/>
    <property type="evidence" value="ECO:0007669"/>
    <property type="project" value="UniProtKB-SubCell"/>
</dbReference>
<evidence type="ECO:0000256" key="4">
    <source>
        <dbReference type="ARBA" id="ARBA00023242"/>
    </source>
</evidence>
<dbReference type="SUPFAM" id="SSF57903">
    <property type="entry name" value="FYVE/PHD zinc finger"/>
    <property type="match status" value="1"/>
</dbReference>
<feature type="domain" description="HORMA" evidence="7">
    <location>
        <begin position="58"/>
        <end position="305"/>
    </location>
</feature>
<evidence type="ECO:0000256" key="2">
    <source>
        <dbReference type="ARBA" id="ARBA00004286"/>
    </source>
</evidence>
<evidence type="ECO:0000313" key="8">
    <source>
        <dbReference type="EMBL" id="PLN84714.1"/>
    </source>
</evidence>
<dbReference type="InterPro" id="IPR003511">
    <property type="entry name" value="HORMA_dom"/>
</dbReference>
<evidence type="ECO:0000259" key="7">
    <source>
        <dbReference type="PROSITE" id="PS50815"/>
    </source>
</evidence>
<dbReference type="GO" id="GO:0007130">
    <property type="term" value="P:synaptonemal complex assembly"/>
    <property type="evidence" value="ECO:0007669"/>
    <property type="project" value="TreeGrafter"/>
</dbReference>
<evidence type="ECO:0000313" key="9">
    <source>
        <dbReference type="Proteomes" id="UP000235023"/>
    </source>
</evidence>
<keyword evidence="9" id="KW-1185">Reference proteome</keyword>
<sequence>MVRIRPMGPASTVQLQPVKVVQPIAADGKIAPQTKAQTQVDAPPTLTTTREFLALQQQQSLEMVQIMLHVSLGTLFYLRELLPLSCFDDRDLKKAQKKRELSYSEFINEPPTQDSPEGRPEIPFGAGRRGQPLKIIVRGADPNAEMILNLLENGIFDALRRNVLEAVQLTILVDKDTPENVLESYTFSFKYTGAASDMNSRLERLSIDPVGCVADMKTAQTARIGLETIIRRLITLSAFLPTLPNKRHLGVHLFYTEDCPSDYEPPGFVGGRNEIIKYPFNESWQKESQPCGTMDSGWHTVGLKITSLKWTGPEPEAFEAPPQVPMDIEYSDSVHRSDDIGFPEDASRGQGSPKDASAKNNSQSSADQPMTLESPHKEENSQEATQDSQQVDETTLQEEREMPPESFNSEEPTQDKAERIKLQMMLSTQEASGTDCALVPTQPILPDIPSQKDTPAPVERQKISLKQTKVDGIRKHARTQIHVCQGNAHEQGQAPVKCQCGWEGEEKAMVQCSFCHTQQHALCYGFGGPTDPRIPDVHACYQCLLEPNEPQLLREMNSLVLLRRALKIIIDEGFPSTTSIFTQKLHCNGQTVVQITDLLKKRKLLLPTQGYKAKGFVRKGLPKFYIPTSEDVRERIRKEIMDPMVKIGQHYDQNAPDKPAEVAMNPKNSSIENEQPLDGEEAQKTQVSANAFAPPPSEPHTRKRRITPDVPDDTSGTDDLEKTDTTPHATQPKRSPPNGPGKKNPRRSGMSADDRFITSQKIQESSEETGGDTPRRSYRKRRKVSNFSKLIDVGADTSDNDGGSLGRA</sequence>
<feature type="region of interest" description="Disordered" evidence="6">
    <location>
        <begin position="334"/>
        <end position="415"/>
    </location>
</feature>
<dbReference type="AlphaFoldDB" id="A0A2J5I473"/>
<evidence type="ECO:0000256" key="1">
    <source>
        <dbReference type="ARBA" id="ARBA00004123"/>
    </source>
</evidence>
<organism evidence="8 9">
    <name type="scientific">Aspergillus taichungensis</name>
    <dbReference type="NCBI Taxonomy" id="482145"/>
    <lineage>
        <taxon>Eukaryota</taxon>
        <taxon>Fungi</taxon>
        <taxon>Dikarya</taxon>
        <taxon>Ascomycota</taxon>
        <taxon>Pezizomycotina</taxon>
        <taxon>Eurotiomycetes</taxon>
        <taxon>Eurotiomycetidae</taxon>
        <taxon>Eurotiales</taxon>
        <taxon>Aspergillaceae</taxon>
        <taxon>Aspergillus</taxon>
        <taxon>Aspergillus subgen. Circumdati</taxon>
    </lineage>
</organism>
<evidence type="ECO:0000256" key="6">
    <source>
        <dbReference type="SAM" id="MobiDB-lite"/>
    </source>
</evidence>
<dbReference type="InterPro" id="IPR036570">
    <property type="entry name" value="HORMA_dom_sf"/>
</dbReference>
<dbReference type="InterPro" id="IPR013083">
    <property type="entry name" value="Znf_RING/FYVE/PHD"/>
</dbReference>
<dbReference type="GO" id="GO:0051598">
    <property type="term" value="P:meiotic recombination checkpoint signaling"/>
    <property type="evidence" value="ECO:0007669"/>
    <property type="project" value="TreeGrafter"/>
</dbReference>
<dbReference type="InterPro" id="IPR051294">
    <property type="entry name" value="HORMA_MeioticProgression"/>
</dbReference>
<comment type="subcellular location">
    <subcellularLocation>
        <location evidence="2">Chromosome</location>
    </subcellularLocation>
    <subcellularLocation>
        <location evidence="1">Nucleus</location>
    </subcellularLocation>
</comment>
<dbReference type="PANTHER" id="PTHR48225:SF7">
    <property type="entry name" value="MEIOSIS-SPECIFIC PROTEIN HOP1"/>
    <property type="match status" value="1"/>
</dbReference>
<dbReference type="Pfam" id="PF02301">
    <property type="entry name" value="HORMA"/>
    <property type="match status" value="1"/>
</dbReference>
<keyword evidence="3" id="KW-0158">Chromosome</keyword>
<dbReference type="Proteomes" id="UP000235023">
    <property type="component" value="Unassembled WGS sequence"/>
</dbReference>
<evidence type="ECO:0000256" key="5">
    <source>
        <dbReference type="ARBA" id="ARBA00023254"/>
    </source>
</evidence>
<feature type="region of interest" description="Disordered" evidence="6">
    <location>
        <begin position="650"/>
        <end position="808"/>
    </location>
</feature>
<dbReference type="PROSITE" id="PS50815">
    <property type="entry name" value="HORMA"/>
    <property type="match status" value="1"/>
</dbReference>
<dbReference type="SUPFAM" id="SSF56019">
    <property type="entry name" value="The spindle assembly checkpoint protein mad2"/>
    <property type="match status" value="1"/>
</dbReference>
<dbReference type="EMBL" id="KZ559509">
    <property type="protein sequence ID" value="PLN84714.1"/>
    <property type="molecule type" value="Genomic_DNA"/>
</dbReference>
<dbReference type="Gene3D" id="3.30.900.10">
    <property type="entry name" value="HORMA domain"/>
    <property type="match status" value="1"/>
</dbReference>
<gene>
    <name evidence="8" type="ORF">BDW42DRAFT_162024</name>
</gene>
<accession>A0A2J5I473</accession>
<reference evidence="9" key="1">
    <citation type="submission" date="2017-12" db="EMBL/GenBank/DDBJ databases">
        <authorList>
            <consortium name="DOE Joint Genome Institute"/>
            <person name="Mondo S.J."/>
            <person name="Kjaerbolling I."/>
            <person name="Vesth T.C."/>
            <person name="Frisvad J.C."/>
            <person name="Nybo J.L."/>
            <person name="Theobald S."/>
            <person name="Kuo A."/>
            <person name="Bowyer P."/>
            <person name="Matsuda Y."/>
            <person name="Lyhne E.K."/>
            <person name="Kogle M.E."/>
            <person name="Clum A."/>
            <person name="Lipzen A."/>
            <person name="Salamov A."/>
            <person name="Ngan C.Y."/>
            <person name="Daum C."/>
            <person name="Chiniquy J."/>
            <person name="Barry K."/>
            <person name="LaButti K."/>
            <person name="Haridas S."/>
            <person name="Simmons B.A."/>
            <person name="Magnuson J.K."/>
            <person name="Mortensen U.H."/>
            <person name="Larsen T.O."/>
            <person name="Grigoriev I.V."/>
            <person name="Baker S.E."/>
            <person name="Andersen M.R."/>
            <person name="Nordberg H.P."/>
            <person name="Cantor M.N."/>
            <person name="Hua S.X."/>
        </authorList>
    </citation>
    <scope>NUCLEOTIDE SEQUENCE [LARGE SCALE GENOMIC DNA]</scope>
    <source>
        <strain evidence="9">IBT 19404</strain>
    </source>
</reference>
<keyword evidence="5" id="KW-0469">Meiosis</keyword>